<reference evidence="1" key="1">
    <citation type="submission" date="2014-11" db="EMBL/GenBank/DDBJ databases">
        <authorList>
            <person name="Amaro Gonzalez C."/>
        </authorList>
    </citation>
    <scope>NUCLEOTIDE SEQUENCE</scope>
</reference>
<reference evidence="1" key="2">
    <citation type="journal article" date="2015" name="Fish Shellfish Immunol.">
        <title>Early steps in the European eel (Anguilla anguilla)-Vibrio vulnificus interaction in the gills: Role of the RtxA13 toxin.</title>
        <authorList>
            <person name="Callol A."/>
            <person name="Pajuelo D."/>
            <person name="Ebbesson L."/>
            <person name="Teles M."/>
            <person name="MacKenzie S."/>
            <person name="Amaro C."/>
        </authorList>
    </citation>
    <scope>NUCLEOTIDE SEQUENCE</scope>
</reference>
<sequence length="118" mass="13026">MVLVSTFCNDLCARQTVAAGLLALLRKQHSQPHVLCPLQRVLPGHVQDAASLSLGQEEVASASPQCSALPQVHISPPPQYEPPNFQLHKCLMQLLMWQQAGKITQYSKVNKNCLLLYP</sequence>
<proteinExistence type="predicted"/>
<accession>A0A0E9PBY6</accession>
<organism evidence="1">
    <name type="scientific">Anguilla anguilla</name>
    <name type="common">European freshwater eel</name>
    <name type="synonym">Muraena anguilla</name>
    <dbReference type="NCBI Taxonomy" id="7936"/>
    <lineage>
        <taxon>Eukaryota</taxon>
        <taxon>Metazoa</taxon>
        <taxon>Chordata</taxon>
        <taxon>Craniata</taxon>
        <taxon>Vertebrata</taxon>
        <taxon>Euteleostomi</taxon>
        <taxon>Actinopterygii</taxon>
        <taxon>Neopterygii</taxon>
        <taxon>Teleostei</taxon>
        <taxon>Anguilliformes</taxon>
        <taxon>Anguillidae</taxon>
        <taxon>Anguilla</taxon>
    </lineage>
</organism>
<protein>
    <submittedName>
        <fullName evidence="1">Uncharacterized protein</fullName>
    </submittedName>
</protein>
<evidence type="ECO:0000313" key="1">
    <source>
        <dbReference type="EMBL" id="JAH02196.1"/>
    </source>
</evidence>
<dbReference type="AlphaFoldDB" id="A0A0E9PBY6"/>
<dbReference type="EMBL" id="GBXM01106381">
    <property type="protein sequence ID" value="JAH02196.1"/>
    <property type="molecule type" value="Transcribed_RNA"/>
</dbReference>
<name>A0A0E9PBY6_ANGAN</name>